<keyword evidence="5 6" id="KW-0472">Membrane</keyword>
<organism evidence="7 8">
    <name type="scientific">Oharaeibacter diazotrophicus</name>
    <dbReference type="NCBI Taxonomy" id="1920512"/>
    <lineage>
        <taxon>Bacteria</taxon>
        <taxon>Pseudomonadati</taxon>
        <taxon>Pseudomonadota</taxon>
        <taxon>Alphaproteobacteria</taxon>
        <taxon>Hyphomicrobiales</taxon>
        <taxon>Pleomorphomonadaceae</taxon>
        <taxon>Oharaeibacter</taxon>
    </lineage>
</organism>
<name>A0A4R6RFD6_9HYPH</name>
<proteinExistence type="predicted"/>
<keyword evidence="2" id="KW-1003">Cell membrane</keyword>
<evidence type="ECO:0000256" key="2">
    <source>
        <dbReference type="ARBA" id="ARBA00022475"/>
    </source>
</evidence>
<dbReference type="CDD" id="cd06579">
    <property type="entry name" value="TM_PBP1_transp_AraH_like"/>
    <property type="match status" value="1"/>
</dbReference>
<evidence type="ECO:0000256" key="1">
    <source>
        <dbReference type="ARBA" id="ARBA00004651"/>
    </source>
</evidence>
<dbReference type="GO" id="GO:0022857">
    <property type="term" value="F:transmembrane transporter activity"/>
    <property type="evidence" value="ECO:0007669"/>
    <property type="project" value="InterPro"/>
</dbReference>
<gene>
    <name evidence="7" type="ORF">EDD54_1874</name>
</gene>
<dbReference type="EMBL" id="SNXY01000007">
    <property type="protein sequence ID" value="TDP85029.1"/>
    <property type="molecule type" value="Genomic_DNA"/>
</dbReference>
<feature type="transmembrane region" description="Helical" evidence="6">
    <location>
        <begin position="70"/>
        <end position="87"/>
    </location>
</feature>
<dbReference type="Pfam" id="PF02653">
    <property type="entry name" value="BPD_transp_2"/>
    <property type="match status" value="1"/>
</dbReference>
<evidence type="ECO:0000256" key="5">
    <source>
        <dbReference type="ARBA" id="ARBA00023136"/>
    </source>
</evidence>
<feature type="transmembrane region" description="Helical" evidence="6">
    <location>
        <begin position="46"/>
        <end position="63"/>
    </location>
</feature>
<dbReference type="GO" id="GO:0005886">
    <property type="term" value="C:plasma membrane"/>
    <property type="evidence" value="ECO:0007669"/>
    <property type="project" value="UniProtKB-SubCell"/>
</dbReference>
<dbReference type="PANTHER" id="PTHR32196">
    <property type="entry name" value="ABC TRANSPORTER PERMEASE PROTEIN YPHD-RELATED-RELATED"/>
    <property type="match status" value="1"/>
</dbReference>
<comment type="caution">
    <text evidence="7">The sequence shown here is derived from an EMBL/GenBank/DDBJ whole genome shotgun (WGS) entry which is preliminary data.</text>
</comment>
<evidence type="ECO:0000256" key="6">
    <source>
        <dbReference type="SAM" id="Phobius"/>
    </source>
</evidence>
<feature type="transmembrane region" description="Helical" evidence="6">
    <location>
        <begin position="289"/>
        <end position="307"/>
    </location>
</feature>
<keyword evidence="3 6" id="KW-0812">Transmembrane</keyword>
<dbReference type="InterPro" id="IPR001851">
    <property type="entry name" value="ABC_transp_permease"/>
</dbReference>
<feature type="transmembrane region" description="Helical" evidence="6">
    <location>
        <begin position="252"/>
        <end position="277"/>
    </location>
</feature>
<keyword evidence="8" id="KW-1185">Reference proteome</keyword>
<comment type="subcellular location">
    <subcellularLocation>
        <location evidence="1">Cell membrane</location>
        <topology evidence="1">Multi-pass membrane protein</topology>
    </subcellularLocation>
</comment>
<evidence type="ECO:0000313" key="8">
    <source>
        <dbReference type="Proteomes" id="UP000294547"/>
    </source>
</evidence>
<dbReference type="AlphaFoldDB" id="A0A4R6RFD6"/>
<dbReference type="PANTHER" id="PTHR32196:SF72">
    <property type="entry name" value="RIBOSE IMPORT PERMEASE PROTEIN RBSC"/>
    <property type="match status" value="1"/>
</dbReference>
<feature type="transmembrane region" description="Helical" evidence="6">
    <location>
        <begin position="161"/>
        <end position="182"/>
    </location>
</feature>
<evidence type="ECO:0000256" key="3">
    <source>
        <dbReference type="ARBA" id="ARBA00022692"/>
    </source>
</evidence>
<feature type="transmembrane region" description="Helical" evidence="6">
    <location>
        <begin position="121"/>
        <end position="141"/>
    </location>
</feature>
<feature type="transmembrane region" description="Helical" evidence="6">
    <location>
        <begin position="93"/>
        <end position="114"/>
    </location>
</feature>
<feature type="transmembrane region" description="Helical" evidence="6">
    <location>
        <begin position="210"/>
        <end position="232"/>
    </location>
</feature>
<sequence length="331" mass="33824">MTRSSSFGPLARTVAFLVLVAVVVAAFAIAEPRYLTKSNLSAVTRHMSANGLAALGLTFVVVVRRFDLSFPGIACFGAMTVGFLIAAGQPLWLAIGVGLLAGAAIGAVNGWAVGYGGLPDIVTTIATGSIAAGLAFVYSGGRTIFQNFMLSGILDLNDVRILGINLSVYILLAVAAAAHVLLHRSRFGAAFHATGENDVSAWFSGIRTKMATLAAFVICGVTAVMAVVLLLAESGTADTNDGAGFLMPAYAGVFLGAAILGGASIPATLAGTVLITILLDGFSLLGVPYYYGDGVVSTILLLGVLAFDSRLRGAVERLAGFLAPAAPRRAP</sequence>
<dbReference type="OrthoDB" id="9808136at2"/>
<dbReference type="RefSeq" id="WP_126540910.1">
    <property type="nucleotide sequence ID" value="NZ_BSPM01000004.1"/>
</dbReference>
<accession>A0A4R6RFD6</accession>
<protein>
    <submittedName>
        <fullName evidence="7">Monosaccharide ABC transporter membrane protein (CUT2 family)</fullName>
    </submittedName>
</protein>
<keyword evidence="4 6" id="KW-1133">Transmembrane helix</keyword>
<dbReference type="Proteomes" id="UP000294547">
    <property type="component" value="Unassembled WGS sequence"/>
</dbReference>
<reference evidence="7 8" key="1">
    <citation type="submission" date="2019-03" db="EMBL/GenBank/DDBJ databases">
        <title>Genomic Encyclopedia of Type Strains, Phase IV (KMG-IV): sequencing the most valuable type-strain genomes for metagenomic binning, comparative biology and taxonomic classification.</title>
        <authorList>
            <person name="Goeker M."/>
        </authorList>
    </citation>
    <scope>NUCLEOTIDE SEQUENCE [LARGE SCALE GENOMIC DNA]</scope>
    <source>
        <strain evidence="7 8">DSM 102969</strain>
    </source>
</reference>
<evidence type="ECO:0000256" key="4">
    <source>
        <dbReference type="ARBA" id="ARBA00022989"/>
    </source>
</evidence>
<evidence type="ECO:0000313" key="7">
    <source>
        <dbReference type="EMBL" id="TDP85029.1"/>
    </source>
</evidence>